<gene>
    <name evidence="1" type="ORF">COB21_03265</name>
</gene>
<evidence type="ECO:0000313" key="2">
    <source>
        <dbReference type="Proteomes" id="UP000218775"/>
    </source>
</evidence>
<dbReference type="EMBL" id="NVUK01000018">
    <property type="protein sequence ID" value="PCI77290.1"/>
    <property type="molecule type" value="Genomic_DNA"/>
</dbReference>
<sequence length="1039" mass="115407">MLKTGASKIACVAVEYLKDPQATRIRLAGRIGSHGLALTGTAAVKAAKLWCYFKGESITGKVHKLPTQGIHDALCKVLSEQITAMSDEDKEACLIEFKTYLKEVLPGIIEMFLSKISIDELLERALTGIRDEGPSQVFFELASHLKQSYDHYIENNTSRHIHPKRIRATKSVVHKIIDGFAKSLSVEKITEVHTFFSNEEKIVATLREALEQTELVDNGEIDSDRMRTFLKLAIPDLEQIIGQTLVAASPQKEAASQGLVKVAMMVGGMHGAQTDPYLALFVNTTLPGMTQLLSNIHTLGFSQAIRTAIADNRIEAVKCYIAQVGRLLNLTILPGDLNPLFEGDELSETGENLISNIEQQCQGKPLSQQITSAIATIFVQTGYVKQENAPGVIRALDQYLTGSIAHIALDQLAKNVIPNLCSMPVKAVDGNTVEQQYLSTQLASSVRVLECRVKSPKEEISTALNAYIPWFLFSTLCAATGDNTLGTKENYFNHVLPHLDTTLPSIEQMTRITHIIMTKLLNSHSHTMKTRLKTAGMSTLLLFSDPLFIQLQHTLTFAGHHVEGKAFILKFMGTALNTVTNIRAGITDLKDRHIDPESPEWQEGVSEVANSAKNELFQDLLAQFKVEIDKYPKSKFKIAKTILNDNTLAPKQKSILFFKAVLDVIISPFIMLFLALSIRISQDRPTQHMLYRVISSLFETLDIEDENNLLSTILESTNSVLEEQANSLLIDDAAASTPTPIDPELDLPLLEFTQELMSEITKFNGSFPLVKIASGFTSQLHGVTATTRKAILDNLSPESFQGYVATALKSLVPKLDLTPQSSTHPVITGREHINQLGQRTAALTGSILTNIARMPIHSTEQACSVLLETFVGESHHLKEEIAKLKSAIRNEHSIERQQILMKKISYKIVYFIQEMERHNSHIVRLDEFAQYKSILDEWHQILSTSTNTFSNWKKADHPHIKAAYLLTFQTQITNMLFSNLDTMKTLLEQMENNYSGDFDSIERFNPLLSRAAPLVQTLVPGLVSNQVANIANVAAILAH</sequence>
<dbReference type="Proteomes" id="UP000218775">
    <property type="component" value="Unassembled WGS sequence"/>
</dbReference>
<name>A0A2A4X3Z8_UNCAE</name>
<evidence type="ECO:0000313" key="1">
    <source>
        <dbReference type="EMBL" id="PCI77290.1"/>
    </source>
</evidence>
<organism evidence="1 2">
    <name type="scientific">Aerophobetes bacterium</name>
    <dbReference type="NCBI Taxonomy" id="2030807"/>
    <lineage>
        <taxon>Bacteria</taxon>
        <taxon>Candidatus Aerophobota</taxon>
    </lineage>
</organism>
<dbReference type="AlphaFoldDB" id="A0A2A4X3Z8"/>
<accession>A0A2A4X3Z8</accession>
<reference evidence="2" key="1">
    <citation type="submission" date="2017-08" db="EMBL/GenBank/DDBJ databases">
        <title>A dynamic microbial community with high functional redundancy inhabits the cold, oxic subseafloor aquifer.</title>
        <authorList>
            <person name="Tully B.J."/>
            <person name="Wheat C.G."/>
            <person name="Glazer B.T."/>
            <person name="Huber J.A."/>
        </authorList>
    </citation>
    <scope>NUCLEOTIDE SEQUENCE [LARGE SCALE GENOMIC DNA]</scope>
</reference>
<proteinExistence type="predicted"/>
<protein>
    <submittedName>
        <fullName evidence="1">Uncharacterized protein</fullName>
    </submittedName>
</protein>
<comment type="caution">
    <text evidence="1">The sequence shown here is derived from an EMBL/GenBank/DDBJ whole genome shotgun (WGS) entry which is preliminary data.</text>
</comment>